<dbReference type="AlphaFoldDB" id="A0A8C1XAN4"/>
<evidence type="ECO:0000313" key="8">
    <source>
        <dbReference type="Proteomes" id="UP000694700"/>
    </source>
</evidence>
<keyword evidence="1" id="KW-0479">Metal-binding</keyword>
<dbReference type="GO" id="GO:0008270">
    <property type="term" value="F:zinc ion binding"/>
    <property type="evidence" value="ECO:0007669"/>
    <property type="project" value="UniProtKB-KW"/>
</dbReference>
<reference evidence="7" key="1">
    <citation type="submission" date="2025-08" db="UniProtKB">
        <authorList>
            <consortium name="Ensembl"/>
        </authorList>
    </citation>
    <scope>IDENTIFICATION</scope>
</reference>
<dbReference type="Pfam" id="PF09588">
    <property type="entry name" value="YqaJ"/>
    <property type="match status" value="1"/>
</dbReference>
<dbReference type="SUPFAM" id="SSF52980">
    <property type="entry name" value="Restriction endonuclease-like"/>
    <property type="match status" value="1"/>
</dbReference>
<dbReference type="PROSITE" id="PS50966">
    <property type="entry name" value="ZF_SWIM"/>
    <property type="match status" value="1"/>
</dbReference>
<organism evidence="7 8">
    <name type="scientific">Cyprinus carpio</name>
    <name type="common">Common carp</name>
    <dbReference type="NCBI Taxonomy" id="7962"/>
    <lineage>
        <taxon>Eukaryota</taxon>
        <taxon>Metazoa</taxon>
        <taxon>Chordata</taxon>
        <taxon>Craniata</taxon>
        <taxon>Vertebrata</taxon>
        <taxon>Euteleostomi</taxon>
        <taxon>Actinopterygii</taxon>
        <taxon>Neopterygii</taxon>
        <taxon>Teleostei</taxon>
        <taxon>Ostariophysi</taxon>
        <taxon>Cypriniformes</taxon>
        <taxon>Cyprinidae</taxon>
        <taxon>Cyprininae</taxon>
        <taxon>Cyprinus</taxon>
    </lineage>
</organism>
<dbReference type="InterPro" id="IPR011604">
    <property type="entry name" value="PDDEXK-like_dom_sf"/>
</dbReference>
<accession>A0A8C1XAN4</accession>
<evidence type="ECO:0000256" key="1">
    <source>
        <dbReference type="ARBA" id="ARBA00022723"/>
    </source>
</evidence>
<sequence>MEKNAAKEKGPYREKLTTNAKQRYLEKLANIKNVDPYELPAAEWNKDLDSLPPCTYMEIVNYLVFGISYYTMLEFKSLKSLESYETFCCGWVRDLVIYKPPNCENTVVLAKVMHSRRLSEPPLTPWVILTPSGQVCSAHCTCMAGVAESCTHVGALLFMVDACVRLKEKATVTDEPAYWILPSSIDKVHPEVGHSIDFTSAAATRRSLNRRIDGETHTSPALRTRAAKTTKKTPTPTPEELETFYRDLHNTGTRSAILSVLPEYCEEFRDPVLSIRSLQSLANVRGTSLDRSDLSALQKHCQAIRNIVDVSEEQAVQIERRTRGQHTSSLWFTARAGRITASSMHSVYATDISSPALSTIKRVCYPTRGPGTAATSWGIKQEETARQAYTTHTKEQHRNQQVQTCGFFVNPAFPQVGASPDAIVSCTCCGKGCIEIKCPAKYKDYTVLDACASDDRNFCLHVVDGQVHLKKNHQYYSQVQTQLFVTNSAYCDFVVWTLKDCVILRITPDTFFWKARLQKAQEFFLKVTLPELVVQYFTLPPTSQASFGPSVLQQQQPLEVRVKTPRKQPAKKDKAPKRNKSVWCLCAGPEKGQMVACDNENCTVQWYHFHCVGLVDTPSADTPWFCPSCAD</sequence>
<dbReference type="SMART" id="SM00249">
    <property type="entry name" value="PHD"/>
    <property type="match status" value="1"/>
</dbReference>
<dbReference type="Proteomes" id="UP000694700">
    <property type="component" value="Unplaced"/>
</dbReference>
<dbReference type="Gene3D" id="3.90.320.10">
    <property type="match status" value="1"/>
</dbReference>
<evidence type="ECO:0000313" key="7">
    <source>
        <dbReference type="Ensembl" id="ENSCCRP00015078179.1"/>
    </source>
</evidence>
<feature type="domain" description="PHD-type" evidence="5">
    <location>
        <begin position="581"/>
        <end position="631"/>
    </location>
</feature>
<dbReference type="CDD" id="cd22343">
    <property type="entry name" value="PDDEXK_lambda_exonuclease-like"/>
    <property type="match status" value="1"/>
</dbReference>
<evidence type="ECO:0000256" key="3">
    <source>
        <dbReference type="ARBA" id="ARBA00022833"/>
    </source>
</evidence>
<dbReference type="InterPro" id="IPR013083">
    <property type="entry name" value="Znf_RING/FYVE/PHD"/>
</dbReference>
<dbReference type="PANTHER" id="PTHR47526:SF4">
    <property type="entry name" value="SWIM-TYPE DOMAIN-CONTAINING PROTEIN"/>
    <property type="match status" value="1"/>
</dbReference>
<dbReference type="SUPFAM" id="SSF57903">
    <property type="entry name" value="FYVE/PHD zinc finger"/>
    <property type="match status" value="1"/>
</dbReference>
<protein>
    <submittedName>
        <fullName evidence="7">Uncharacterized protein</fullName>
    </submittedName>
</protein>
<dbReference type="InterPro" id="IPR019787">
    <property type="entry name" value="Znf_PHD-finger"/>
</dbReference>
<dbReference type="Gene3D" id="3.30.40.10">
    <property type="entry name" value="Zinc/RING finger domain, C3HC4 (zinc finger)"/>
    <property type="match status" value="1"/>
</dbReference>
<dbReference type="PANTHER" id="PTHR47526">
    <property type="entry name" value="ATP-DEPENDENT DNA HELICASE"/>
    <property type="match status" value="1"/>
</dbReference>
<dbReference type="InterPro" id="IPR011011">
    <property type="entry name" value="Znf_FYVE_PHD"/>
</dbReference>
<dbReference type="InterPro" id="IPR019786">
    <property type="entry name" value="Zinc_finger_PHD-type_CS"/>
</dbReference>
<feature type="domain" description="SWIM-type" evidence="6">
    <location>
        <begin position="125"/>
        <end position="161"/>
    </location>
</feature>
<evidence type="ECO:0000256" key="4">
    <source>
        <dbReference type="PROSITE-ProRule" id="PRU00325"/>
    </source>
</evidence>
<keyword evidence="2 4" id="KW-0863">Zinc-finger</keyword>
<dbReference type="InterPro" id="IPR011335">
    <property type="entry name" value="Restrct_endonuc-II-like"/>
</dbReference>
<evidence type="ECO:0000256" key="2">
    <source>
        <dbReference type="ARBA" id="ARBA00022771"/>
    </source>
</evidence>
<evidence type="ECO:0000259" key="6">
    <source>
        <dbReference type="PROSITE" id="PS50966"/>
    </source>
</evidence>
<dbReference type="InterPro" id="IPR019080">
    <property type="entry name" value="YqaJ_viral_recombinase"/>
</dbReference>
<dbReference type="InterPro" id="IPR001965">
    <property type="entry name" value="Znf_PHD"/>
</dbReference>
<keyword evidence="3" id="KW-0862">Zinc</keyword>
<name>A0A8C1XAN4_CYPCA</name>
<dbReference type="InterPro" id="IPR007527">
    <property type="entry name" value="Znf_SWIM"/>
</dbReference>
<evidence type="ECO:0000259" key="5">
    <source>
        <dbReference type="PROSITE" id="PS50016"/>
    </source>
</evidence>
<proteinExistence type="predicted"/>
<dbReference type="PROSITE" id="PS01359">
    <property type="entry name" value="ZF_PHD_1"/>
    <property type="match status" value="1"/>
</dbReference>
<dbReference type="PROSITE" id="PS50016">
    <property type="entry name" value="ZF_PHD_2"/>
    <property type="match status" value="1"/>
</dbReference>
<dbReference type="Ensembl" id="ENSCCRT00015080739.1">
    <property type="protein sequence ID" value="ENSCCRP00015078179.1"/>
    <property type="gene ID" value="ENSCCRG00015031643.1"/>
</dbReference>
<dbReference type="GO" id="GO:0006281">
    <property type="term" value="P:DNA repair"/>
    <property type="evidence" value="ECO:0007669"/>
    <property type="project" value="UniProtKB-ARBA"/>
</dbReference>